<dbReference type="PhylomeDB" id="Q7NE05"/>
<feature type="domain" description="Endonuclease/exonuclease/phosphatase" evidence="2">
    <location>
        <begin position="305"/>
        <end position="591"/>
    </location>
</feature>
<dbReference type="eggNOG" id="COG2374">
    <property type="taxonomic scope" value="Bacteria"/>
</dbReference>
<protein>
    <submittedName>
        <fullName evidence="3">Gll4077 protein</fullName>
    </submittedName>
</protein>
<organism evidence="3 4">
    <name type="scientific">Gloeobacter violaceus (strain ATCC 29082 / PCC 7421)</name>
    <dbReference type="NCBI Taxonomy" id="251221"/>
    <lineage>
        <taxon>Bacteria</taxon>
        <taxon>Bacillati</taxon>
        <taxon>Cyanobacteriota</taxon>
        <taxon>Cyanophyceae</taxon>
        <taxon>Gloeobacterales</taxon>
        <taxon>Gloeobacteraceae</taxon>
        <taxon>Gloeobacter</taxon>
    </lineage>
</organism>
<dbReference type="PATRIC" id="fig|251221.4.peg.4109"/>
<dbReference type="EMBL" id="BA000045">
    <property type="protein sequence ID" value="BAC92018.1"/>
    <property type="molecule type" value="Genomic_DNA"/>
</dbReference>
<dbReference type="SUPFAM" id="SSF56219">
    <property type="entry name" value="DNase I-like"/>
    <property type="match status" value="1"/>
</dbReference>
<dbReference type="KEGG" id="gvi:gll4077"/>
<dbReference type="CDD" id="cd10283">
    <property type="entry name" value="MnuA_DNase1-like"/>
    <property type="match status" value="1"/>
</dbReference>
<reference evidence="3 4" key="2">
    <citation type="journal article" date="2003" name="DNA Res.">
        <title>Complete genome structure of Gloeobacter violaceus PCC 7421, a cyanobacterium that lacks thylakoids (supplement).</title>
        <authorList>
            <person name="Nakamura Y."/>
            <person name="Kaneko T."/>
            <person name="Sato S."/>
            <person name="Mimuro M."/>
            <person name="Miyashita H."/>
            <person name="Tsuchiya T."/>
            <person name="Sasamoto S."/>
            <person name="Watanabe A."/>
            <person name="Kawashima K."/>
            <person name="Kishida Y."/>
            <person name="Kiyokawa C."/>
            <person name="Kohara M."/>
            <person name="Matsumoto M."/>
            <person name="Matsuno A."/>
            <person name="Nakazaki N."/>
            <person name="Shimpo S."/>
            <person name="Takeuchi C."/>
            <person name="Yamada M."/>
            <person name="Tabata S."/>
        </authorList>
    </citation>
    <scope>NUCLEOTIDE SEQUENCE [LARGE SCALE GENOMIC DNA]</scope>
    <source>
        <strain evidence="4">ATCC 29082 / PCC 7421</strain>
    </source>
</reference>
<dbReference type="PANTHER" id="PTHR42834:SF1">
    <property type="entry name" value="ENDONUCLEASE_EXONUCLEASE_PHOSPHATASE FAMILY PROTEIN (AFU_ORTHOLOGUE AFUA_3G09210)"/>
    <property type="match status" value="1"/>
</dbReference>
<dbReference type="InParanoid" id="Q7NE05"/>
<evidence type="ECO:0000259" key="2">
    <source>
        <dbReference type="Pfam" id="PF03372"/>
    </source>
</evidence>
<dbReference type="STRING" id="251221.gene:10761595"/>
<feature type="region of interest" description="Disordered" evidence="1">
    <location>
        <begin position="563"/>
        <end position="606"/>
    </location>
</feature>
<reference evidence="3 4" key="1">
    <citation type="journal article" date="2003" name="DNA Res.">
        <title>Complete genome structure of Gloeobacter violaceus PCC 7421, a cyanobacterium that lacks thylakoids.</title>
        <authorList>
            <person name="Nakamura Y."/>
            <person name="Kaneko T."/>
            <person name="Sato S."/>
            <person name="Mimuro M."/>
            <person name="Miyashita H."/>
            <person name="Tsuchiya T."/>
            <person name="Sasamoto S."/>
            <person name="Watanabe A."/>
            <person name="Kawashima K."/>
            <person name="Kishida Y."/>
            <person name="Kiyokawa C."/>
            <person name="Kohara M."/>
            <person name="Matsumoto M."/>
            <person name="Matsuno A."/>
            <person name="Nakazaki N."/>
            <person name="Shimpo S."/>
            <person name="Takeuchi C."/>
            <person name="Yamada M."/>
            <person name="Tabata S."/>
        </authorList>
    </citation>
    <scope>NUCLEOTIDE SEQUENCE [LARGE SCALE GENOMIC DNA]</scope>
    <source>
        <strain evidence="4">ATCC 29082 / PCC 7421</strain>
    </source>
</reference>
<dbReference type="EnsemblBacteria" id="BAC92018">
    <property type="protein sequence ID" value="BAC92018"/>
    <property type="gene ID" value="BAC92018"/>
</dbReference>
<proteinExistence type="predicted"/>
<name>Q7NE05_GLOVI</name>
<dbReference type="Pfam" id="PF03372">
    <property type="entry name" value="Exo_endo_phos"/>
    <property type="match status" value="1"/>
</dbReference>
<gene>
    <name evidence="3" type="ordered locus">gll4077</name>
</gene>
<accession>Q7NE05</accession>
<dbReference type="HOGENOM" id="CLU_006338_2_1_3"/>
<dbReference type="CDD" id="cd04486">
    <property type="entry name" value="YhcR_OBF_like"/>
    <property type="match status" value="1"/>
</dbReference>
<dbReference type="NCBIfam" id="NF033681">
    <property type="entry name" value="ExeM_NucH_DNase"/>
    <property type="match status" value="1"/>
</dbReference>
<evidence type="ECO:0000313" key="4">
    <source>
        <dbReference type="Proteomes" id="UP000000557"/>
    </source>
</evidence>
<sequence>MERFARSVMQSRPWPLLPVWAALIPAVTLLAAPKSLAQNCPAPAVPLTPIFQIQGKEGASSLAGQAVVVEGIVTGDFQPGNQLGGFYLQERVGDGDPETSDGIFIFVPPANPLSKKEVAAGDRVRVSGAVKEFGPQGRTLTELDRVSEVLVCEGGQGVEPTALALPVGTPGQLERYEGMLVRLAQTLTITDTNELGERGELVLSADGRLFVPTNGQGGSSELNARRRLVLDDASNLLNPKQIPYFTGTDKSGTRRLGDTVAGLTGILTSGFGTYRLQPTAPPEFVQANPRTAAPAPVGGRLKVASFNVLNYFTTLGSRGAANDKEFERQQGKVVAALKAIDADVVGLIEIQNNGLIALDNLTAALNKAYGRTVFDVVIPPLRGTGTDDIQVGIIYKPERVKPVGPSRSDPEPIFDRPPLAQTFQARRSGPRSTFTVVVNHFKSKGSCPDPGPDADADKGQGCWNLRRVAQARKLLAFVKTLNDPDVLVVGDLNAYGGEDPIKALGAGGLVSLNLRIPAAERYSYVFEGQSGYLDHALATPSLDKQVTGITEWHVNSDEPPVIDYNTEYSRRNPAAKKDDRYEPTPYRSSDHDPVVVGLELKADGRR</sequence>
<evidence type="ECO:0000256" key="1">
    <source>
        <dbReference type="SAM" id="MobiDB-lite"/>
    </source>
</evidence>
<feature type="compositionally biased region" description="Basic and acidic residues" evidence="1">
    <location>
        <begin position="575"/>
        <end position="593"/>
    </location>
</feature>
<dbReference type="InterPro" id="IPR005135">
    <property type="entry name" value="Endo/exonuclease/phosphatase"/>
</dbReference>
<dbReference type="Proteomes" id="UP000000557">
    <property type="component" value="Chromosome"/>
</dbReference>
<keyword evidence="4" id="KW-1185">Reference proteome</keyword>
<dbReference type="PANTHER" id="PTHR42834">
    <property type="entry name" value="ENDONUCLEASE/EXONUCLEASE/PHOSPHATASE FAMILY PROTEIN (AFU_ORTHOLOGUE AFUA_3G09210)"/>
    <property type="match status" value="1"/>
</dbReference>
<dbReference type="OrthoDB" id="9768561at2"/>
<evidence type="ECO:0000313" key="3">
    <source>
        <dbReference type="EMBL" id="BAC92018.1"/>
    </source>
</evidence>
<dbReference type="InterPro" id="IPR047971">
    <property type="entry name" value="ExeM-like"/>
</dbReference>
<dbReference type="GO" id="GO:0003824">
    <property type="term" value="F:catalytic activity"/>
    <property type="evidence" value="ECO:0007669"/>
    <property type="project" value="InterPro"/>
</dbReference>
<dbReference type="AlphaFoldDB" id="Q7NE05"/>
<dbReference type="InterPro" id="IPR036691">
    <property type="entry name" value="Endo/exonu/phosph_ase_sf"/>
</dbReference>
<dbReference type="Gene3D" id="3.60.10.10">
    <property type="entry name" value="Endonuclease/exonuclease/phosphatase"/>
    <property type="match status" value="1"/>
</dbReference>